<organism evidence="13 14">
    <name type="scientific">Sesamum indicum</name>
    <name type="common">Oriental sesame</name>
    <name type="synonym">Sesamum orientale</name>
    <dbReference type="NCBI Taxonomy" id="4182"/>
    <lineage>
        <taxon>Eukaryota</taxon>
        <taxon>Viridiplantae</taxon>
        <taxon>Streptophyta</taxon>
        <taxon>Embryophyta</taxon>
        <taxon>Tracheophyta</taxon>
        <taxon>Spermatophyta</taxon>
        <taxon>Magnoliopsida</taxon>
        <taxon>eudicotyledons</taxon>
        <taxon>Gunneridae</taxon>
        <taxon>Pentapetalae</taxon>
        <taxon>asterids</taxon>
        <taxon>lamiids</taxon>
        <taxon>Lamiales</taxon>
        <taxon>Pedaliaceae</taxon>
        <taxon>Sesamum</taxon>
    </lineage>
</organism>
<keyword evidence="8" id="KW-0472">Membrane</keyword>
<dbReference type="InterPro" id="IPR001251">
    <property type="entry name" value="CRAL-TRIO_dom"/>
</dbReference>
<dbReference type="Pfam" id="PF00650">
    <property type="entry name" value="CRAL_TRIO"/>
    <property type="match status" value="1"/>
</dbReference>
<feature type="domain" description="CRAL-TRIO" evidence="11">
    <location>
        <begin position="384"/>
        <end position="559"/>
    </location>
</feature>
<evidence type="ECO:0000256" key="8">
    <source>
        <dbReference type="ARBA" id="ARBA00023136"/>
    </source>
</evidence>
<dbReference type="GO" id="GO:0051301">
    <property type="term" value="P:cell division"/>
    <property type="evidence" value="ECO:0007669"/>
    <property type="project" value="UniProtKB-KW"/>
</dbReference>
<dbReference type="PANTHER" id="PTHR45932">
    <property type="entry name" value="PATELLIN-1"/>
    <property type="match status" value="1"/>
</dbReference>
<reference evidence="14" key="1">
    <citation type="submission" date="2025-08" db="UniProtKB">
        <authorList>
            <consortium name="RefSeq"/>
        </authorList>
    </citation>
    <scope>IDENTIFICATION</scope>
</reference>
<dbReference type="InterPro" id="IPR036598">
    <property type="entry name" value="GOLD_dom_sf"/>
</dbReference>
<evidence type="ECO:0000259" key="12">
    <source>
        <dbReference type="PROSITE" id="PS50866"/>
    </source>
</evidence>
<feature type="region of interest" description="Disordered" evidence="10">
    <location>
        <begin position="254"/>
        <end position="320"/>
    </location>
</feature>
<name>A0A6I9TXY2_SESIN</name>
<dbReference type="Proteomes" id="UP000504604">
    <property type="component" value="Linkage group LG8"/>
</dbReference>
<comment type="similarity">
    <text evidence="3">Belongs to the patellin family.</text>
</comment>
<dbReference type="SUPFAM" id="SSF101576">
    <property type="entry name" value="Supernatant protein factor (SPF), C-terminal domain"/>
    <property type="match status" value="1"/>
</dbReference>
<dbReference type="OrthoDB" id="75724at2759"/>
<dbReference type="InterPro" id="IPR036273">
    <property type="entry name" value="CRAL/TRIO_N_dom_sf"/>
</dbReference>
<dbReference type="GeneID" id="105168107"/>
<keyword evidence="13" id="KW-1185">Reference proteome</keyword>
<feature type="compositionally biased region" description="Basic and acidic residues" evidence="10">
    <location>
        <begin position="91"/>
        <end position="104"/>
    </location>
</feature>
<evidence type="ECO:0000256" key="1">
    <source>
        <dbReference type="ARBA" id="ARBA00004370"/>
    </source>
</evidence>
<keyword evidence="5" id="KW-0963">Cytoplasm</keyword>
<evidence type="ECO:0000313" key="13">
    <source>
        <dbReference type="Proteomes" id="UP000504604"/>
    </source>
</evidence>
<evidence type="ECO:0000256" key="5">
    <source>
        <dbReference type="ARBA" id="ARBA00022490"/>
    </source>
</evidence>
<dbReference type="SUPFAM" id="SSF52087">
    <property type="entry name" value="CRAL/TRIO domain"/>
    <property type="match status" value="1"/>
</dbReference>
<feature type="compositionally biased region" description="Basic and acidic residues" evidence="10">
    <location>
        <begin position="168"/>
        <end position="180"/>
    </location>
</feature>
<dbReference type="InterPro" id="IPR009038">
    <property type="entry name" value="GOLD_dom"/>
</dbReference>
<dbReference type="InParanoid" id="A0A6I9TXY2"/>
<protein>
    <submittedName>
        <fullName evidence="14">Patellin-4</fullName>
    </submittedName>
</protein>
<evidence type="ECO:0000256" key="9">
    <source>
        <dbReference type="ARBA" id="ARBA00023306"/>
    </source>
</evidence>
<dbReference type="CDD" id="cd00170">
    <property type="entry name" value="SEC14"/>
    <property type="match status" value="1"/>
</dbReference>
<dbReference type="Gene3D" id="3.40.525.10">
    <property type="entry name" value="CRAL-TRIO lipid binding domain"/>
    <property type="match status" value="1"/>
</dbReference>
<feature type="domain" description="GOLD" evidence="12">
    <location>
        <begin position="560"/>
        <end position="666"/>
    </location>
</feature>
<dbReference type="InterPro" id="IPR056794">
    <property type="entry name" value="PATL1-6_C_GOLD"/>
</dbReference>
<dbReference type="InterPro" id="IPR011074">
    <property type="entry name" value="CRAL/TRIO_N_dom"/>
</dbReference>
<dbReference type="GO" id="GO:0016020">
    <property type="term" value="C:membrane"/>
    <property type="evidence" value="ECO:0007669"/>
    <property type="project" value="UniProtKB-SubCell"/>
</dbReference>
<dbReference type="SUPFAM" id="SSF46938">
    <property type="entry name" value="CRAL/TRIO N-terminal domain"/>
    <property type="match status" value="1"/>
</dbReference>
<dbReference type="PANTHER" id="PTHR45932:SF2">
    <property type="entry name" value="PATELLIN-4"/>
    <property type="match status" value="1"/>
</dbReference>
<dbReference type="SMART" id="SM01100">
    <property type="entry name" value="CRAL_TRIO_N"/>
    <property type="match status" value="1"/>
</dbReference>
<keyword evidence="6" id="KW-0132">Cell division</keyword>
<keyword evidence="4" id="KW-0813">Transport</keyword>
<gene>
    <name evidence="14" type="primary">LOC105168107</name>
</gene>
<evidence type="ECO:0000256" key="10">
    <source>
        <dbReference type="SAM" id="MobiDB-lite"/>
    </source>
</evidence>
<sequence length="675" mass="76083">MGVDGGENDAAKAQFEVPEAAGRPETVKGDVFVLKDDAEDGEGNGDPKKVEDEKEKENVDESEKGTRTLPPADGNGMKIGQDEVALLAQSSDEKEKENTEKIEKIGSSLPESEGNEKGRDGALPSSDGNEKENAVESEKGTSPMHGNEKENSKETEKGDHPMLLAGNEEEKRQEHEKGERSLSPSGGAVLEKIKEIETAESSSSPSDAKGDESYSMSKENLFPHDLKEQEKTALMELRSKLEYAILKNKLYKKVKGEKKDESQKENSSEEKQEREKVEEEKEKQGKDEEKSKEDGGDIVEKGKAKDEEEEQKPDGEEKVQIEIEVDKDITLWGVPLLPSKGDKRTDVLLLKFLIAREFKSSDAFEMLRNTLQWRKEQKIDSIFDEDFGDDYVSVGYMKGLDREGHPVCYNVFGVFADDEMCDKTFGTEASRERFLRWRLQLLEKEIQKLDFRPGGVSTLVQINDLKECPGPARKDLRLVSKQAVAILQDNYPEFVARNIFINVPFWYYAFNAILSPFVTQRAKSKFVFSRPSRVTDTLLKYIRAEEIPVAYGGLQRENDPEFLAQDAVFEVNVKAGATETVEIPAPEAGNILMWDLTIIGWDVSYKEEFVPTDEESYTVIVKKGRKISWQDEPIRNSYKNNEPGKVVITIENGMFKKKKVLYRYKTKNPSASSGT</sequence>
<dbReference type="RefSeq" id="XP_011086348.1">
    <property type="nucleotide sequence ID" value="XM_011088046.2"/>
</dbReference>
<evidence type="ECO:0000256" key="2">
    <source>
        <dbReference type="ARBA" id="ARBA00004496"/>
    </source>
</evidence>
<evidence type="ECO:0000256" key="7">
    <source>
        <dbReference type="ARBA" id="ARBA00023121"/>
    </source>
</evidence>
<keyword evidence="7" id="KW-0446">Lipid-binding</keyword>
<evidence type="ECO:0000256" key="3">
    <source>
        <dbReference type="ARBA" id="ARBA00007155"/>
    </source>
</evidence>
<dbReference type="Pfam" id="PF25099">
    <property type="entry name" value="GOLD_PATL1_C"/>
    <property type="match status" value="1"/>
</dbReference>
<feature type="compositionally biased region" description="Basic and acidic residues" evidence="10">
    <location>
        <begin position="146"/>
        <end position="160"/>
    </location>
</feature>
<evidence type="ECO:0000256" key="4">
    <source>
        <dbReference type="ARBA" id="ARBA00022448"/>
    </source>
</evidence>
<feature type="compositionally biased region" description="Basic and acidic residues" evidence="10">
    <location>
        <begin position="128"/>
        <end position="139"/>
    </location>
</feature>
<evidence type="ECO:0000313" key="14">
    <source>
        <dbReference type="RefSeq" id="XP_011086348.1"/>
    </source>
</evidence>
<comment type="subcellular location">
    <subcellularLocation>
        <location evidence="2">Cytoplasm</location>
    </subcellularLocation>
    <subcellularLocation>
        <location evidence="1">Membrane</location>
    </subcellularLocation>
</comment>
<feature type="compositionally biased region" description="Basic and acidic residues" evidence="10">
    <location>
        <begin position="25"/>
        <end position="36"/>
    </location>
</feature>
<dbReference type="InterPro" id="IPR044834">
    <property type="entry name" value="PATL"/>
</dbReference>
<feature type="compositionally biased region" description="Basic and acidic residues" evidence="10">
    <location>
        <begin position="45"/>
        <end position="66"/>
    </location>
</feature>
<accession>A0A6I9TXY2</accession>
<proteinExistence type="inferred from homology"/>
<dbReference type="PROSITE" id="PS50191">
    <property type="entry name" value="CRAL_TRIO"/>
    <property type="match status" value="1"/>
</dbReference>
<dbReference type="Gene3D" id="2.60.120.680">
    <property type="entry name" value="GOLD domain"/>
    <property type="match status" value="1"/>
</dbReference>
<dbReference type="SMART" id="SM00516">
    <property type="entry name" value="SEC14"/>
    <property type="match status" value="1"/>
</dbReference>
<dbReference type="InterPro" id="IPR036865">
    <property type="entry name" value="CRAL-TRIO_dom_sf"/>
</dbReference>
<dbReference type="AlphaFoldDB" id="A0A6I9TXY2"/>
<dbReference type="GO" id="GO:0005737">
    <property type="term" value="C:cytoplasm"/>
    <property type="evidence" value="ECO:0007669"/>
    <property type="project" value="UniProtKB-SubCell"/>
</dbReference>
<dbReference type="KEGG" id="sind:105168107"/>
<feature type="region of interest" description="Disordered" evidence="10">
    <location>
        <begin position="1"/>
        <end position="227"/>
    </location>
</feature>
<feature type="compositionally biased region" description="Basic and acidic residues" evidence="10">
    <location>
        <begin position="257"/>
        <end position="320"/>
    </location>
</feature>
<dbReference type="PROSITE" id="PS50866">
    <property type="entry name" value="GOLD"/>
    <property type="match status" value="1"/>
</dbReference>
<dbReference type="GO" id="GO:0008289">
    <property type="term" value="F:lipid binding"/>
    <property type="evidence" value="ECO:0007669"/>
    <property type="project" value="UniProtKB-KW"/>
</dbReference>
<evidence type="ECO:0000259" key="11">
    <source>
        <dbReference type="PROSITE" id="PS50191"/>
    </source>
</evidence>
<keyword evidence="9" id="KW-0131">Cell cycle</keyword>
<evidence type="ECO:0000256" key="6">
    <source>
        <dbReference type="ARBA" id="ARBA00022618"/>
    </source>
</evidence>